<reference evidence="3 4" key="1">
    <citation type="submission" date="2019-02" db="EMBL/GenBank/DDBJ databases">
        <title>Deep-cultivation of Planctomycetes and their phenomic and genomic characterization uncovers novel biology.</title>
        <authorList>
            <person name="Wiegand S."/>
            <person name="Jogler M."/>
            <person name="Boedeker C."/>
            <person name="Pinto D."/>
            <person name="Vollmers J."/>
            <person name="Rivas-Marin E."/>
            <person name="Kohn T."/>
            <person name="Peeters S.H."/>
            <person name="Heuer A."/>
            <person name="Rast P."/>
            <person name="Oberbeckmann S."/>
            <person name="Bunk B."/>
            <person name="Jeske O."/>
            <person name="Meyerdierks A."/>
            <person name="Storesund J.E."/>
            <person name="Kallscheuer N."/>
            <person name="Luecker S."/>
            <person name="Lage O.M."/>
            <person name="Pohl T."/>
            <person name="Merkel B.J."/>
            <person name="Hornburger P."/>
            <person name="Mueller R.-W."/>
            <person name="Bruemmer F."/>
            <person name="Labrenz M."/>
            <person name="Spormann A.M."/>
            <person name="Op den Camp H."/>
            <person name="Overmann J."/>
            <person name="Amann R."/>
            <person name="Jetten M.S.M."/>
            <person name="Mascher T."/>
            <person name="Medema M.H."/>
            <person name="Devos D.P."/>
            <person name="Kaster A.-K."/>
            <person name="Ovreas L."/>
            <person name="Rohde M."/>
            <person name="Galperin M.Y."/>
            <person name="Jogler C."/>
        </authorList>
    </citation>
    <scope>NUCLEOTIDE SEQUENCE [LARGE SCALE GENOMIC DNA]</scope>
    <source>
        <strain evidence="3 4">ETA_A8</strain>
    </source>
</reference>
<evidence type="ECO:0000313" key="4">
    <source>
        <dbReference type="Proteomes" id="UP000315017"/>
    </source>
</evidence>
<evidence type="ECO:0000256" key="1">
    <source>
        <dbReference type="SAM" id="MobiDB-lite"/>
    </source>
</evidence>
<protein>
    <submittedName>
        <fullName evidence="3">Uncharacterized protein</fullName>
    </submittedName>
</protein>
<sequence length="222" mass="24614" precursor="true">MLSRPRLIYVFSLAFASLLVAGCEAIPVAQHPLSDEATSQIDEELLGMWDVIAEPEEPKEKAEKPAEPAADEEHPPRFAIGRLAGKELVHEMVALQLNDGGSIDVQRISFYGTRIGEQRLVSMKVDPNSDAADYLILRYTFVNANRVLVHALDRDFITAAIGRGELKGVVKKAATADPNVEPRKQSIRITASAKELHEFLVKHEKKAFQVKAFYRLQRAAGN</sequence>
<proteinExistence type="predicted"/>
<dbReference type="PROSITE" id="PS51257">
    <property type="entry name" value="PROKAR_LIPOPROTEIN"/>
    <property type="match status" value="1"/>
</dbReference>
<dbReference type="AlphaFoldDB" id="A0A517Y7L3"/>
<evidence type="ECO:0000256" key="2">
    <source>
        <dbReference type="SAM" id="SignalP"/>
    </source>
</evidence>
<organism evidence="3 4">
    <name type="scientific">Anatilimnocola aggregata</name>
    <dbReference type="NCBI Taxonomy" id="2528021"/>
    <lineage>
        <taxon>Bacteria</taxon>
        <taxon>Pseudomonadati</taxon>
        <taxon>Planctomycetota</taxon>
        <taxon>Planctomycetia</taxon>
        <taxon>Pirellulales</taxon>
        <taxon>Pirellulaceae</taxon>
        <taxon>Anatilimnocola</taxon>
    </lineage>
</organism>
<keyword evidence="4" id="KW-1185">Reference proteome</keyword>
<keyword evidence="2" id="KW-0732">Signal</keyword>
<evidence type="ECO:0000313" key="3">
    <source>
        <dbReference type="EMBL" id="QDU26132.1"/>
    </source>
</evidence>
<dbReference type="EMBL" id="CP036274">
    <property type="protein sequence ID" value="QDU26132.1"/>
    <property type="molecule type" value="Genomic_DNA"/>
</dbReference>
<dbReference type="KEGG" id="aagg:ETAA8_12060"/>
<feature type="signal peptide" evidence="2">
    <location>
        <begin position="1"/>
        <end position="21"/>
    </location>
</feature>
<dbReference type="Proteomes" id="UP000315017">
    <property type="component" value="Chromosome"/>
</dbReference>
<feature type="region of interest" description="Disordered" evidence="1">
    <location>
        <begin position="56"/>
        <end position="76"/>
    </location>
</feature>
<accession>A0A517Y7L3</accession>
<name>A0A517Y7L3_9BACT</name>
<dbReference type="RefSeq" id="WP_145086212.1">
    <property type="nucleotide sequence ID" value="NZ_CP036274.1"/>
</dbReference>
<gene>
    <name evidence="3" type="ORF">ETAA8_12060</name>
</gene>
<feature type="chain" id="PRO_5022105469" evidence="2">
    <location>
        <begin position="22"/>
        <end position="222"/>
    </location>
</feature>